<sequence>MRRRAIGELVVAVLAAAGAVVSWISASSPVVVAPILDGEPATTSQVYYTPLLTLSLLLATAAGVLAVLGVAHLRRRRGTR</sequence>
<accession>A0A7I7K3V1</accession>
<name>A0A7I7K3V1_9MYCO</name>
<protein>
    <submittedName>
        <fullName evidence="1">Uncharacterized protein</fullName>
    </submittedName>
</protein>
<evidence type="ECO:0000313" key="1">
    <source>
        <dbReference type="EMBL" id="BBX18860.1"/>
    </source>
</evidence>
<dbReference type="EMBL" id="AP022563">
    <property type="protein sequence ID" value="BBX18860.1"/>
    <property type="molecule type" value="Genomic_DNA"/>
</dbReference>
<evidence type="ECO:0000313" key="2">
    <source>
        <dbReference type="Proteomes" id="UP000467006"/>
    </source>
</evidence>
<proteinExistence type="predicted"/>
<dbReference type="RefSeq" id="WP_098000813.1">
    <property type="nucleotide sequence ID" value="NZ_AP022563.1"/>
</dbReference>
<dbReference type="KEGG" id="mdu:MDUV_37200"/>
<dbReference type="AlphaFoldDB" id="A0A7I7K3V1"/>
<organism evidence="1 2">
    <name type="scientific">Mycolicibacterium duvalii</name>
    <dbReference type="NCBI Taxonomy" id="39688"/>
    <lineage>
        <taxon>Bacteria</taxon>
        <taxon>Bacillati</taxon>
        <taxon>Actinomycetota</taxon>
        <taxon>Actinomycetes</taxon>
        <taxon>Mycobacteriales</taxon>
        <taxon>Mycobacteriaceae</taxon>
        <taxon>Mycolicibacterium</taxon>
    </lineage>
</organism>
<gene>
    <name evidence="1" type="ORF">MDUV_37200</name>
</gene>
<keyword evidence="2" id="KW-1185">Reference proteome</keyword>
<reference evidence="1 2" key="1">
    <citation type="journal article" date="2019" name="Emerg. Microbes Infect.">
        <title>Comprehensive subspecies identification of 175 nontuberculous mycobacteria species based on 7547 genomic profiles.</title>
        <authorList>
            <person name="Matsumoto Y."/>
            <person name="Kinjo T."/>
            <person name="Motooka D."/>
            <person name="Nabeya D."/>
            <person name="Jung N."/>
            <person name="Uechi K."/>
            <person name="Horii T."/>
            <person name="Iida T."/>
            <person name="Fujita J."/>
            <person name="Nakamura S."/>
        </authorList>
    </citation>
    <scope>NUCLEOTIDE SEQUENCE [LARGE SCALE GENOMIC DNA]</scope>
    <source>
        <strain evidence="1 2">JCM 6396</strain>
    </source>
</reference>
<dbReference type="Proteomes" id="UP000467006">
    <property type="component" value="Chromosome"/>
</dbReference>